<evidence type="ECO:0008006" key="11">
    <source>
        <dbReference type="Google" id="ProtNLM"/>
    </source>
</evidence>
<protein>
    <recommendedName>
        <fullName evidence="11">Cytochrome P450</fullName>
    </recommendedName>
</protein>
<accession>A0A072PNJ8</accession>
<dbReference type="PANTHER" id="PTHR24291">
    <property type="entry name" value="CYTOCHROME P450 FAMILY 4"/>
    <property type="match status" value="1"/>
</dbReference>
<keyword evidence="3 7" id="KW-0479">Metal-binding</keyword>
<reference evidence="9 10" key="1">
    <citation type="submission" date="2013-03" db="EMBL/GenBank/DDBJ databases">
        <title>The Genome Sequence of Exophiala aquamarina CBS 119918.</title>
        <authorList>
            <consortium name="The Broad Institute Genomics Platform"/>
            <person name="Cuomo C."/>
            <person name="de Hoog S."/>
            <person name="Gorbushina A."/>
            <person name="Walker B."/>
            <person name="Young S.K."/>
            <person name="Zeng Q."/>
            <person name="Gargeya S."/>
            <person name="Fitzgerald M."/>
            <person name="Haas B."/>
            <person name="Abouelleil A."/>
            <person name="Allen A.W."/>
            <person name="Alvarado L."/>
            <person name="Arachchi H.M."/>
            <person name="Berlin A.M."/>
            <person name="Chapman S.B."/>
            <person name="Gainer-Dewar J."/>
            <person name="Goldberg J."/>
            <person name="Griggs A."/>
            <person name="Gujja S."/>
            <person name="Hansen M."/>
            <person name="Howarth C."/>
            <person name="Imamovic A."/>
            <person name="Ireland A."/>
            <person name="Larimer J."/>
            <person name="McCowan C."/>
            <person name="Murphy C."/>
            <person name="Pearson M."/>
            <person name="Poon T.W."/>
            <person name="Priest M."/>
            <person name="Roberts A."/>
            <person name="Saif S."/>
            <person name="Shea T."/>
            <person name="Sisk P."/>
            <person name="Sykes S."/>
            <person name="Wortman J."/>
            <person name="Nusbaum C."/>
            <person name="Birren B."/>
        </authorList>
    </citation>
    <scope>NUCLEOTIDE SEQUENCE [LARGE SCALE GENOMIC DNA]</scope>
    <source>
        <strain evidence="9 10">CBS 119918</strain>
    </source>
</reference>
<keyword evidence="10" id="KW-1185">Reference proteome</keyword>
<sequence length="500" mass="56226">VFYLDWWPFGPQWIFVADPELSSKYITTGQSLPKSTLTSSYVNKLLGKDNMVSIDGPKWKMLRSIFNPGFAASHLMSLVPYMLDSTLIFVNACREKAKTNELFQLDKMATRYAIDIIGKVAMDTDFNSQIRPHPIVETFRRQIVLLPATSIGPLDDLNPLRPFQLWWNTRKLNRLIGKEVDREIAARSSAAQAQTNGHASKPVSSKERRRSILDLALDAYERENPASTTQTASFSAAFKDTLVDSLKTFIFAGHDTTSATISYTMYLLHLHPAVQKRVATELDSVFGEDCTPEQIAAEIRAQPHSINKLEYLNAVLKETLRIFPPASTLRVLSSDDGVKDFFIADPKTGRSYPIRGFDAWPVAHMIHRNEAYFPEPVKFIPERFLPAETPFPDAKLFTPAGKDAWRPFEKGPRNCIGQELAMMESRILLACIVKEVDFTAEFDGKKIDSWTPIETVDEYADGIPGAKRRTIEGHAAYQVLSGAANPANAMPGRLRLRRKI</sequence>
<dbReference type="VEuPathDB" id="FungiDB:A1O9_03032"/>
<evidence type="ECO:0000256" key="7">
    <source>
        <dbReference type="PIRSR" id="PIRSR602401-1"/>
    </source>
</evidence>
<comment type="similarity">
    <text evidence="1">Belongs to the cytochrome P450 family.</text>
</comment>
<comment type="caution">
    <text evidence="9">The sequence shown here is derived from an EMBL/GenBank/DDBJ whole genome shotgun (WGS) entry which is preliminary data.</text>
</comment>
<dbReference type="GO" id="GO:0016705">
    <property type="term" value="F:oxidoreductase activity, acting on paired donors, with incorporation or reduction of molecular oxygen"/>
    <property type="evidence" value="ECO:0007669"/>
    <property type="project" value="InterPro"/>
</dbReference>
<dbReference type="PANTHER" id="PTHR24291:SF50">
    <property type="entry name" value="BIFUNCTIONAL ALBAFLAVENONE MONOOXYGENASE_TERPENE SYNTHASE"/>
    <property type="match status" value="1"/>
</dbReference>
<comment type="cofactor">
    <cofactor evidence="7">
        <name>heme</name>
        <dbReference type="ChEBI" id="CHEBI:30413"/>
    </cofactor>
</comment>
<feature type="region of interest" description="Disordered" evidence="8">
    <location>
        <begin position="187"/>
        <end position="208"/>
    </location>
</feature>
<dbReference type="HOGENOM" id="CLU_020492_1_0_1"/>
<dbReference type="Pfam" id="PF00067">
    <property type="entry name" value="p450"/>
    <property type="match status" value="1"/>
</dbReference>
<keyword evidence="4" id="KW-0560">Oxidoreductase</keyword>
<dbReference type="InterPro" id="IPR002401">
    <property type="entry name" value="Cyt_P450_E_grp-I"/>
</dbReference>
<dbReference type="PRINTS" id="PR00463">
    <property type="entry name" value="EP450I"/>
</dbReference>
<dbReference type="EMBL" id="AMGV01000002">
    <property type="protein sequence ID" value="KEF61466.1"/>
    <property type="molecule type" value="Genomic_DNA"/>
</dbReference>
<name>A0A072PNJ8_9EURO</name>
<dbReference type="STRING" id="1182545.A0A072PNJ8"/>
<keyword evidence="5 7" id="KW-0408">Iron</keyword>
<dbReference type="GO" id="GO:0004497">
    <property type="term" value="F:monooxygenase activity"/>
    <property type="evidence" value="ECO:0007669"/>
    <property type="project" value="UniProtKB-KW"/>
</dbReference>
<evidence type="ECO:0000256" key="1">
    <source>
        <dbReference type="ARBA" id="ARBA00010617"/>
    </source>
</evidence>
<dbReference type="AlphaFoldDB" id="A0A072PNJ8"/>
<proteinExistence type="inferred from homology"/>
<evidence type="ECO:0000313" key="9">
    <source>
        <dbReference type="EMBL" id="KEF61466.1"/>
    </source>
</evidence>
<evidence type="ECO:0000256" key="2">
    <source>
        <dbReference type="ARBA" id="ARBA00022617"/>
    </source>
</evidence>
<gene>
    <name evidence="9" type="ORF">A1O9_03032</name>
</gene>
<evidence type="ECO:0000313" key="10">
    <source>
        <dbReference type="Proteomes" id="UP000027920"/>
    </source>
</evidence>
<dbReference type="InterPro" id="IPR001128">
    <property type="entry name" value="Cyt_P450"/>
</dbReference>
<dbReference type="InterPro" id="IPR050196">
    <property type="entry name" value="Cytochrome_P450_Monoox"/>
</dbReference>
<evidence type="ECO:0000256" key="5">
    <source>
        <dbReference type="ARBA" id="ARBA00023004"/>
    </source>
</evidence>
<keyword evidence="2 7" id="KW-0349">Heme</keyword>
<keyword evidence="6" id="KW-0503">Monooxygenase</keyword>
<dbReference type="Gene3D" id="1.10.630.10">
    <property type="entry name" value="Cytochrome P450"/>
    <property type="match status" value="1"/>
</dbReference>
<dbReference type="PRINTS" id="PR00385">
    <property type="entry name" value="P450"/>
</dbReference>
<dbReference type="OrthoDB" id="10029320at2759"/>
<feature type="compositionally biased region" description="Polar residues" evidence="8">
    <location>
        <begin position="189"/>
        <end position="198"/>
    </location>
</feature>
<evidence type="ECO:0000256" key="4">
    <source>
        <dbReference type="ARBA" id="ARBA00023002"/>
    </source>
</evidence>
<evidence type="ECO:0000256" key="6">
    <source>
        <dbReference type="ARBA" id="ARBA00023033"/>
    </source>
</evidence>
<dbReference type="RefSeq" id="XP_013264056.1">
    <property type="nucleotide sequence ID" value="XM_013408602.1"/>
</dbReference>
<feature type="non-terminal residue" evidence="9">
    <location>
        <position position="1"/>
    </location>
</feature>
<dbReference type="InterPro" id="IPR036396">
    <property type="entry name" value="Cyt_P450_sf"/>
</dbReference>
<dbReference type="GO" id="GO:0020037">
    <property type="term" value="F:heme binding"/>
    <property type="evidence" value="ECO:0007669"/>
    <property type="project" value="InterPro"/>
</dbReference>
<dbReference type="Proteomes" id="UP000027920">
    <property type="component" value="Unassembled WGS sequence"/>
</dbReference>
<evidence type="ECO:0000256" key="3">
    <source>
        <dbReference type="ARBA" id="ARBA00022723"/>
    </source>
</evidence>
<evidence type="ECO:0000256" key="8">
    <source>
        <dbReference type="SAM" id="MobiDB-lite"/>
    </source>
</evidence>
<dbReference type="SUPFAM" id="SSF48264">
    <property type="entry name" value="Cytochrome P450"/>
    <property type="match status" value="1"/>
</dbReference>
<dbReference type="GeneID" id="25277972"/>
<feature type="binding site" description="axial binding residue" evidence="7">
    <location>
        <position position="415"/>
    </location>
    <ligand>
        <name>heme</name>
        <dbReference type="ChEBI" id="CHEBI:30413"/>
    </ligand>
    <ligandPart>
        <name>Fe</name>
        <dbReference type="ChEBI" id="CHEBI:18248"/>
    </ligandPart>
</feature>
<organism evidence="9 10">
    <name type="scientific">Exophiala aquamarina CBS 119918</name>
    <dbReference type="NCBI Taxonomy" id="1182545"/>
    <lineage>
        <taxon>Eukaryota</taxon>
        <taxon>Fungi</taxon>
        <taxon>Dikarya</taxon>
        <taxon>Ascomycota</taxon>
        <taxon>Pezizomycotina</taxon>
        <taxon>Eurotiomycetes</taxon>
        <taxon>Chaetothyriomycetidae</taxon>
        <taxon>Chaetothyriales</taxon>
        <taxon>Herpotrichiellaceae</taxon>
        <taxon>Exophiala</taxon>
    </lineage>
</organism>
<dbReference type="GO" id="GO:0005506">
    <property type="term" value="F:iron ion binding"/>
    <property type="evidence" value="ECO:0007669"/>
    <property type="project" value="InterPro"/>
</dbReference>